<feature type="compositionally biased region" description="Polar residues" evidence="1">
    <location>
        <begin position="805"/>
        <end position="815"/>
    </location>
</feature>
<keyword evidence="3" id="KW-1185">Reference proteome</keyword>
<evidence type="ECO:0000313" key="2">
    <source>
        <dbReference type="EMBL" id="KNC85064.1"/>
    </source>
</evidence>
<evidence type="ECO:0000313" key="3">
    <source>
        <dbReference type="Proteomes" id="UP000054560"/>
    </source>
</evidence>
<name>A0A0L0G845_9EUKA</name>
<protein>
    <submittedName>
        <fullName evidence="2">Uncharacterized protein</fullName>
    </submittedName>
</protein>
<feature type="compositionally biased region" description="Polar residues" evidence="1">
    <location>
        <begin position="316"/>
        <end position="326"/>
    </location>
</feature>
<accession>A0A0L0G845</accession>
<dbReference type="GO" id="GO:0006281">
    <property type="term" value="P:DNA repair"/>
    <property type="evidence" value="ECO:0007669"/>
    <property type="project" value="TreeGrafter"/>
</dbReference>
<dbReference type="GeneID" id="25903229"/>
<feature type="compositionally biased region" description="Polar residues" evidence="1">
    <location>
        <begin position="288"/>
        <end position="305"/>
    </location>
</feature>
<dbReference type="Pfam" id="PF04139">
    <property type="entry name" value="Rad9"/>
    <property type="match status" value="1"/>
</dbReference>
<proteinExistence type="predicted"/>
<dbReference type="STRING" id="667725.A0A0L0G845"/>
<dbReference type="GO" id="GO:0031573">
    <property type="term" value="P:mitotic intra-S DNA damage checkpoint signaling"/>
    <property type="evidence" value="ECO:0007669"/>
    <property type="project" value="TreeGrafter"/>
</dbReference>
<dbReference type="PANTHER" id="PTHR15237:SF0">
    <property type="entry name" value="CELL CYCLE CHECKPOINT CONTROL PROTEIN"/>
    <property type="match status" value="1"/>
</dbReference>
<reference evidence="2 3" key="1">
    <citation type="submission" date="2011-02" db="EMBL/GenBank/DDBJ databases">
        <title>The Genome Sequence of Sphaeroforma arctica JP610.</title>
        <authorList>
            <consortium name="The Broad Institute Genome Sequencing Platform"/>
            <person name="Russ C."/>
            <person name="Cuomo C."/>
            <person name="Young S.K."/>
            <person name="Zeng Q."/>
            <person name="Gargeya S."/>
            <person name="Alvarado L."/>
            <person name="Berlin A."/>
            <person name="Chapman S.B."/>
            <person name="Chen Z."/>
            <person name="Freedman E."/>
            <person name="Gellesch M."/>
            <person name="Goldberg J."/>
            <person name="Griggs A."/>
            <person name="Gujja S."/>
            <person name="Heilman E."/>
            <person name="Heiman D."/>
            <person name="Howarth C."/>
            <person name="Mehta T."/>
            <person name="Neiman D."/>
            <person name="Pearson M."/>
            <person name="Roberts A."/>
            <person name="Saif S."/>
            <person name="Shea T."/>
            <person name="Shenoy N."/>
            <person name="Sisk P."/>
            <person name="Stolte C."/>
            <person name="Sykes S."/>
            <person name="White J."/>
            <person name="Yandava C."/>
            <person name="Burger G."/>
            <person name="Gray M.W."/>
            <person name="Holland P.W.H."/>
            <person name="King N."/>
            <person name="Lang F.B.F."/>
            <person name="Roger A.J."/>
            <person name="Ruiz-Trillo I."/>
            <person name="Haas B."/>
            <person name="Nusbaum C."/>
            <person name="Birren B."/>
        </authorList>
    </citation>
    <scope>NUCLEOTIDE SEQUENCE [LARGE SCALE GENOMIC DNA]</scope>
    <source>
        <strain evidence="2 3">JP610</strain>
    </source>
</reference>
<dbReference type="GO" id="GO:0000076">
    <property type="term" value="P:DNA replication checkpoint signaling"/>
    <property type="evidence" value="ECO:0007669"/>
    <property type="project" value="TreeGrafter"/>
</dbReference>
<organism evidence="2 3">
    <name type="scientific">Sphaeroforma arctica JP610</name>
    <dbReference type="NCBI Taxonomy" id="667725"/>
    <lineage>
        <taxon>Eukaryota</taxon>
        <taxon>Ichthyosporea</taxon>
        <taxon>Ichthyophonida</taxon>
        <taxon>Sphaeroforma</taxon>
    </lineage>
</organism>
<dbReference type="eggNOG" id="KOG2810">
    <property type="taxonomic scope" value="Eukaryota"/>
</dbReference>
<feature type="compositionally biased region" description="Basic and acidic residues" evidence="1">
    <location>
        <begin position="411"/>
        <end position="420"/>
    </location>
</feature>
<feature type="compositionally biased region" description="Basic and acidic residues" evidence="1">
    <location>
        <begin position="329"/>
        <end position="364"/>
    </location>
</feature>
<sequence length="959" mass="103736">MKCCIGYDNLKDFGKALACLGRIADTIAFEFYTKSILVYCVSASQNAVAKFTFESDFFDIFTIEEEEVEDCVLRCKILSKTLTSIVRSLVLGDKTIETCTIRLSLEDPVLIFELGCRYGMTRLYKFNYEDVYPLKVSSYKATASSTITVDANIMSEGIGNFPANLTEVSFVVNRQRLRVKSFFDSTDSVKTSSNMLQTEFALAKSEFELYQVARPTTVTFCLKEVRAILQYCSVYRQLLTIYFDGAGRPITFVYEDGNHVQTEFVLSTLQMDDDEAEVNASPTGDRVPTSSESNILQSNTNSSNDDISEVPDSSRGRVNSPPQQIYRSAEGRRHSEREELRKMKGDRNEKRRQQQELSRREHSQGNEGGEGDMHAGREPISAGHGMSQYNPQVQKQADAHRQVSTACADFNMERSGDRAKLQRQYGDLRLSRTSAPKKNRDASHEGQGNSSGIMQIPSDAPESTRARARTPEQIVGGGDLSDHDLSPSSSYTMDDYMTRAYKNSQSSLAAHYPGYPGLSASRSQELDVGGSGFTIAPGVTPNVQGNLVSADCDKRDTGRIYTTMNMEEEGMRKETDVDQRRMYGANTARSYTAHTEASAQINTSDTSKVIGNQDVTTKNSNAQEGRSFATPMPIQRTGSASGQRVGAGAAIDGRYERGGRTISAGVGVDPGGGSVANTAAQAGKAGHMDGVGTHTSTSAHGNAQEFQYSHQSDASLSPTHGGNISVALGASPSSLIFASGTSHDVGMPSVGLSGGSLQKVSGGVTPSDHSFQRAFPLSTNNSMGQAAHSGRLQTEAPPSIAAHLSRQQGAGSGSSDPYALLGPMEDSASVGSGAHGSDHSSKTESSSSLAPTTQLLSGRNLDGSLIRNAADLQTGMRVEADVHRGTNMQNTSVVANMPQGQQQEQQEWSTSRGVDAGLDNDDERITETPPESPEPEERLHKRIKFKKRAFKVRRSTAGE</sequence>
<feature type="region of interest" description="Disordered" evidence="1">
    <location>
        <begin position="896"/>
        <end position="943"/>
    </location>
</feature>
<dbReference type="InterPro" id="IPR007268">
    <property type="entry name" value="Rad9/Ddc1"/>
</dbReference>
<dbReference type="OrthoDB" id="60092at2759"/>
<dbReference type="Proteomes" id="UP000054560">
    <property type="component" value="Unassembled WGS sequence"/>
</dbReference>
<feature type="region of interest" description="Disordered" evidence="1">
    <location>
        <begin position="276"/>
        <end position="488"/>
    </location>
</feature>
<dbReference type="EMBL" id="KQ241722">
    <property type="protein sequence ID" value="KNC85064.1"/>
    <property type="molecule type" value="Genomic_DNA"/>
</dbReference>
<dbReference type="GO" id="GO:0030896">
    <property type="term" value="C:checkpoint clamp complex"/>
    <property type="evidence" value="ECO:0007669"/>
    <property type="project" value="InterPro"/>
</dbReference>
<feature type="region of interest" description="Disordered" evidence="1">
    <location>
        <begin position="758"/>
        <end position="856"/>
    </location>
</feature>
<dbReference type="GO" id="GO:0071479">
    <property type="term" value="P:cellular response to ionizing radiation"/>
    <property type="evidence" value="ECO:0007669"/>
    <property type="project" value="TreeGrafter"/>
</dbReference>
<gene>
    <name evidence="2" type="ORF">SARC_02725</name>
</gene>
<dbReference type="PANTHER" id="PTHR15237">
    <property type="entry name" value="DNA REPAIR PROTEIN RAD9"/>
    <property type="match status" value="1"/>
</dbReference>
<dbReference type="AlphaFoldDB" id="A0A0L0G845"/>
<evidence type="ECO:0000256" key="1">
    <source>
        <dbReference type="SAM" id="MobiDB-lite"/>
    </source>
</evidence>
<dbReference type="RefSeq" id="XP_014158966.1">
    <property type="nucleotide sequence ID" value="XM_014303491.1"/>
</dbReference>
<dbReference type="SUPFAM" id="SSF55979">
    <property type="entry name" value="DNA clamp"/>
    <property type="match status" value="1"/>
</dbReference>
<dbReference type="Gene3D" id="3.70.10.10">
    <property type="match status" value="1"/>
</dbReference>
<dbReference type="InterPro" id="IPR046938">
    <property type="entry name" value="DNA_clamp_sf"/>
</dbReference>